<dbReference type="CDD" id="cd06587">
    <property type="entry name" value="VOC"/>
    <property type="match status" value="1"/>
</dbReference>
<dbReference type="AlphaFoldDB" id="A0A6G4AHE4"/>
<keyword evidence="3" id="KW-1185">Reference proteome</keyword>
<dbReference type="PANTHER" id="PTHR21366:SF31">
    <property type="entry name" value="METALLOTHIOL TRANSFERASE FOSB"/>
    <property type="match status" value="1"/>
</dbReference>
<gene>
    <name evidence="2" type="ORF">G4H13_20215</name>
</gene>
<sequence>MSELRHLARGVDHVAFPTFDPAGTVRFYRDVLGFPVVHSICAAGWGPENHPDFIHFFFDIGNDDRIAFFYYFGLERDVAGGAAPEGPAAAKGDVYARFGPEVPDYFVRSRHLALHVDSEEDLLEYRRRLDASEWPVELQLQHETIESIYTHDPNGYMFEITRALRPVLPQEDLDAQLTIEALLDVVAEPNPSMAALVARKAQFIVAKAEAWSAEQSAAQQTGKVS</sequence>
<dbReference type="EMBL" id="JAAIKT010000023">
    <property type="protein sequence ID" value="NEW72660.1"/>
    <property type="molecule type" value="Genomic_DNA"/>
</dbReference>
<dbReference type="Proteomes" id="UP000476310">
    <property type="component" value="Unassembled WGS sequence"/>
</dbReference>
<dbReference type="InterPro" id="IPR050383">
    <property type="entry name" value="GlyoxalaseI/FosfomycinResist"/>
</dbReference>
<dbReference type="InterPro" id="IPR004360">
    <property type="entry name" value="Glyas_Fos-R_dOase_dom"/>
</dbReference>
<dbReference type="Pfam" id="PF00903">
    <property type="entry name" value="Glyoxalase"/>
    <property type="match status" value="1"/>
</dbReference>
<reference evidence="2" key="1">
    <citation type="submission" date="2020-02" db="EMBL/GenBank/DDBJ databases">
        <title>A new Streptomyces sp. for controlling soil-borne diseases.</title>
        <authorList>
            <person name="Li X."/>
            <person name="Tian Y."/>
            <person name="Gao K."/>
        </authorList>
    </citation>
    <scope>NUCLEOTIDE SEQUENCE [LARGE SCALE GENOMIC DNA]</scope>
    <source>
        <strain evidence="2">0250</strain>
    </source>
</reference>
<accession>A0A6G4AHE4</accession>
<dbReference type="PROSITE" id="PS51819">
    <property type="entry name" value="VOC"/>
    <property type="match status" value="1"/>
</dbReference>
<protein>
    <submittedName>
        <fullName evidence="2">VOC family protein</fullName>
    </submittedName>
</protein>
<name>A0A6G4AHE4_9ACTN</name>
<evidence type="ECO:0000313" key="2">
    <source>
        <dbReference type="EMBL" id="NEW72660.1"/>
    </source>
</evidence>
<comment type="caution">
    <text evidence="2">The sequence shown here is derived from an EMBL/GenBank/DDBJ whole genome shotgun (WGS) entry which is preliminary data.</text>
</comment>
<dbReference type="PANTHER" id="PTHR21366">
    <property type="entry name" value="GLYOXALASE FAMILY PROTEIN"/>
    <property type="match status" value="1"/>
</dbReference>
<dbReference type="InterPro" id="IPR037523">
    <property type="entry name" value="VOC_core"/>
</dbReference>
<proteinExistence type="predicted"/>
<evidence type="ECO:0000313" key="3">
    <source>
        <dbReference type="Proteomes" id="UP000476310"/>
    </source>
</evidence>
<organism evidence="2 3">
    <name type="scientific">Streptomyces rhizosphaericus</name>
    <dbReference type="NCBI Taxonomy" id="114699"/>
    <lineage>
        <taxon>Bacteria</taxon>
        <taxon>Bacillati</taxon>
        <taxon>Actinomycetota</taxon>
        <taxon>Actinomycetes</taxon>
        <taxon>Kitasatosporales</taxon>
        <taxon>Streptomycetaceae</taxon>
        <taxon>Streptomyces</taxon>
        <taxon>Streptomyces violaceusniger group</taxon>
    </lineage>
</organism>
<evidence type="ECO:0000259" key="1">
    <source>
        <dbReference type="PROSITE" id="PS51819"/>
    </source>
</evidence>
<dbReference type="Gene3D" id="3.10.180.10">
    <property type="entry name" value="2,3-Dihydroxybiphenyl 1,2-Dioxygenase, domain 1"/>
    <property type="match status" value="1"/>
</dbReference>
<dbReference type="InterPro" id="IPR029068">
    <property type="entry name" value="Glyas_Bleomycin-R_OHBP_Dase"/>
</dbReference>
<dbReference type="SUPFAM" id="SSF54593">
    <property type="entry name" value="Glyoxalase/Bleomycin resistance protein/Dihydroxybiphenyl dioxygenase"/>
    <property type="match status" value="1"/>
</dbReference>
<feature type="domain" description="VOC" evidence="1">
    <location>
        <begin position="10"/>
        <end position="163"/>
    </location>
</feature>
<dbReference type="RefSeq" id="WP_037959778.1">
    <property type="nucleotide sequence ID" value="NZ_JAAIKT010000023.1"/>
</dbReference>